<comment type="caution">
    <text evidence="2">The sequence shown here is derived from an EMBL/GenBank/DDBJ whole genome shotgun (WGS) entry which is preliminary data.</text>
</comment>
<proteinExistence type="predicted"/>
<protein>
    <recommendedName>
        <fullName evidence="1">SnoaL-like domain-containing protein</fullName>
    </recommendedName>
</protein>
<dbReference type="InterPro" id="IPR032710">
    <property type="entry name" value="NTF2-like_dom_sf"/>
</dbReference>
<evidence type="ECO:0000313" key="2">
    <source>
        <dbReference type="EMBL" id="NEW34126.1"/>
    </source>
</evidence>
<dbReference type="SUPFAM" id="SSF54427">
    <property type="entry name" value="NTF2-like"/>
    <property type="match status" value="1"/>
</dbReference>
<dbReference type="RefSeq" id="WP_163845515.1">
    <property type="nucleotide sequence ID" value="NZ_CP107969.1"/>
</dbReference>
<dbReference type="Gene3D" id="3.10.450.50">
    <property type="match status" value="1"/>
</dbReference>
<dbReference type="AlphaFoldDB" id="A0A6P1CS86"/>
<accession>A0A6P1CS86</accession>
<feature type="domain" description="SnoaL-like" evidence="1">
    <location>
        <begin position="7"/>
        <end position="116"/>
    </location>
</feature>
<dbReference type="Proteomes" id="UP000471166">
    <property type="component" value="Unassembled WGS sequence"/>
</dbReference>
<evidence type="ECO:0000313" key="3">
    <source>
        <dbReference type="Proteomes" id="UP000471166"/>
    </source>
</evidence>
<dbReference type="InterPro" id="IPR037401">
    <property type="entry name" value="SnoaL-like"/>
</dbReference>
<evidence type="ECO:0000259" key="1">
    <source>
        <dbReference type="Pfam" id="PF12680"/>
    </source>
</evidence>
<reference evidence="2 3" key="1">
    <citation type="submission" date="2020-01" db="EMBL/GenBank/DDBJ databases">
        <title>Genetics and antimicrobial susceptibilities of Nocardia species isolated from the soil; a comparison with species isolated from humans.</title>
        <authorList>
            <person name="Carrasco G."/>
            <person name="Monzon S."/>
            <person name="Sansegundo M."/>
            <person name="Garcia E."/>
            <person name="Garrido N."/>
            <person name="Medina M.J."/>
            <person name="Villalon P."/>
            <person name="Ramirez-Arocha A.C."/>
            <person name="Jimenez P."/>
            <person name="Cuesta I."/>
            <person name="Valdezate S."/>
        </authorList>
    </citation>
    <scope>NUCLEOTIDE SEQUENCE [LARGE SCALE GENOMIC DNA]</scope>
    <source>
        <strain evidence="2 3">CNM20110626</strain>
    </source>
</reference>
<gene>
    <name evidence="2" type="ORF">GV791_16405</name>
</gene>
<dbReference type="EMBL" id="JAAGVB010000023">
    <property type="protein sequence ID" value="NEW34126.1"/>
    <property type="molecule type" value="Genomic_DNA"/>
</dbReference>
<sequence>MNATTTVAALLDAENVRDLRAMEQLLDPAVTFEMPFAPGGDMSVTGRDQLLALLSDSLDAENGTFVDWRLDVSALYETSTPGVVFAEYAAEAVTRFGMTYRQAYVARFSVRGGSVTWWREWFNPEPLAAVMSETA</sequence>
<name>A0A6P1CS86_9NOCA</name>
<organism evidence="2 3">
    <name type="scientific">Nocardia cyriacigeorgica</name>
    <dbReference type="NCBI Taxonomy" id="135487"/>
    <lineage>
        <taxon>Bacteria</taxon>
        <taxon>Bacillati</taxon>
        <taxon>Actinomycetota</taxon>
        <taxon>Actinomycetes</taxon>
        <taxon>Mycobacteriales</taxon>
        <taxon>Nocardiaceae</taxon>
        <taxon>Nocardia</taxon>
    </lineage>
</organism>
<dbReference type="Pfam" id="PF12680">
    <property type="entry name" value="SnoaL_2"/>
    <property type="match status" value="1"/>
</dbReference>